<name>A0A292Q2T9_9PEZI</name>
<dbReference type="AlphaFoldDB" id="A0A292Q2T9"/>
<reference evidence="1" key="1">
    <citation type="submission" date="2015-10" db="EMBL/GenBank/DDBJ databases">
        <authorList>
            <person name="Regsiter A."/>
            <person name="william w."/>
        </authorList>
    </citation>
    <scope>NUCLEOTIDE SEQUENCE</scope>
    <source>
        <strain evidence="1">Montdore</strain>
    </source>
</reference>
<proteinExistence type="predicted"/>
<evidence type="ECO:0000313" key="1">
    <source>
        <dbReference type="EMBL" id="CUS13744.1"/>
    </source>
</evidence>
<organism evidence="1 2">
    <name type="scientific">Tuber aestivum</name>
    <name type="common">summer truffle</name>
    <dbReference type="NCBI Taxonomy" id="59557"/>
    <lineage>
        <taxon>Eukaryota</taxon>
        <taxon>Fungi</taxon>
        <taxon>Dikarya</taxon>
        <taxon>Ascomycota</taxon>
        <taxon>Pezizomycotina</taxon>
        <taxon>Pezizomycetes</taxon>
        <taxon>Pezizales</taxon>
        <taxon>Tuberaceae</taxon>
        <taxon>Tuber</taxon>
    </lineage>
</organism>
<dbReference type="EMBL" id="LN890968">
    <property type="protein sequence ID" value="CUS13744.1"/>
    <property type="molecule type" value="Genomic_DNA"/>
</dbReference>
<dbReference type="Proteomes" id="UP001412239">
    <property type="component" value="Unassembled WGS sequence"/>
</dbReference>
<dbReference type="Gene3D" id="1.20.58.130">
    <property type="match status" value="1"/>
</dbReference>
<protein>
    <submittedName>
        <fullName evidence="1">Uncharacterized protein</fullName>
    </submittedName>
</protein>
<evidence type="ECO:0000313" key="2">
    <source>
        <dbReference type="Proteomes" id="UP001412239"/>
    </source>
</evidence>
<accession>A0A292Q2T9</accession>
<keyword evidence="2" id="KW-1185">Reference proteome</keyword>
<sequence length="149" mass="16676">MFASLRSASMQKAFVFVRNEIRGCGKWILKNRTLVGALGGSGMIIAHAQYGQKNMGKEIYDFRTEVNDFRTEVNDFRTEVNAKFSRVDRELAKLHGENRATQTLILTSAVKAMKVMGGDKQVMKEFIKNVENFLCREAGGEDCGSGKND</sequence>
<gene>
    <name evidence="1" type="ORF">GSTUAT00002269001</name>
</gene>